<keyword evidence="6 11" id="KW-0067">ATP-binding</keyword>
<keyword evidence="2" id="KW-0813">Transport</keyword>
<keyword evidence="8" id="KW-0472">Membrane</keyword>
<proteinExistence type="predicted"/>
<dbReference type="CDD" id="cd03256">
    <property type="entry name" value="ABC_PhnC_transporter"/>
    <property type="match status" value="1"/>
</dbReference>
<name>A0A1H5C424_PSEAG</name>
<accession>A0A1H5C424</accession>
<keyword evidence="12" id="KW-1185">Reference proteome</keyword>
<dbReference type="InterPro" id="IPR050086">
    <property type="entry name" value="MetN_ABC_transporter-like"/>
</dbReference>
<evidence type="ECO:0000256" key="1">
    <source>
        <dbReference type="ARBA" id="ARBA00004417"/>
    </source>
</evidence>
<evidence type="ECO:0000256" key="6">
    <source>
        <dbReference type="ARBA" id="ARBA00022840"/>
    </source>
</evidence>
<dbReference type="SMART" id="SM00382">
    <property type="entry name" value="AAA"/>
    <property type="match status" value="1"/>
</dbReference>
<evidence type="ECO:0000313" key="11">
    <source>
        <dbReference type="EMBL" id="SED61287.1"/>
    </source>
</evidence>
<dbReference type="GO" id="GO:0005524">
    <property type="term" value="F:ATP binding"/>
    <property type="evidence" value="ECO:0007669"/>
    <property type="project" value="UniProtKB-KW"/>
</dbReference>
<dbReference type="PANTHER" id="PTHR43166:SF6">
    <property type="entry name" value="PHOSPHONATES IMPORT ATP-BINDING PROTEIN PHNC"/>
    <property type="match status" value="1"/>
</dbReference>
<dbReference type="SUPFAM" id="SSF52540">
    <property type="entry name" value="P-loop containing nucleoside triphosphate hydrolases"/>
    <property type="match status" value="1"/>
</dbReference>
<dbReference type="InterPro" id="IPR003593">
    <property type="entry name" value="AAA+_ATPase"/>
</dbReference>
<dbReference type="InterPro" id="IPR017871">
    <property type="entry name" value="ABC_transporter-like_CS"/>
</dbReference>
<dbReference type="InterPro" id="IPR003439">
    <property type="entry name" value="ABC_transporter-like_ATP-bd"/>
</dbReference>
<keyword evidence="7" id="KW-1278">Translocase</keyword>
<keyword evidence="4" id="KW-0997">Cell inner membrane</keyword>
<dbReference type="AlphaFoldDB" id="A0A1H5C424"/>
<feature type="region of interest" description="Disordered" evidence="9">
    <location>
        <begin position="294"/>
        <end position="313"/>
    </location>
</feature>
<feature type="region of interest" description="Disordered" evidence="9">
    <location>
        <begin position="25"/>
        <end position="49"/>
    </location>
</feature>
<keyword evidence="5" id="KW-0547">Nucleotide-binding</keyword>
<evidence type="ECO:0000256" key="8">
    <source>
        <dbReference type="ARBA" id="ARBA00023136"/>
    </source>
</evidence>
<evidence type="ECO:0000256" key="2">
    <source>
        <dbReference type="ARBA" id="ARBA00022448"/>
    </source>
</evidence>
<dbReference type="InterPro" id="IPR027417">
    <property type="entry name" value="P-loop_NTPase"/>
</dbReference>
<organism evidence="11 12">
    <name type="scientific">Pseudomonas anguilliseptica</name>
    <dbReference type="NCBI Taxonomy" id="53406"/>
    <lineage>
        <taxon>Bacteria</taxon>
        <taxon>Pseudomonadati</taxon>
        <taxon>Pseudomonadota</taxon>
        <taxon>Gammaproteobacteria</taxon>
        <taxon>Pseudomonadales</taxon>
        <taxon>Pseudomonadaceae</taxon>
        <taxon>Pseudomonas</taxon>
    </lineage>
</organism>
<dbReference type="Proteomes" id="UP000242849">
    <property type="component" value="Unassembled WGS sequence"/>
</dbReference>
<dbReference type="InterPro" id="IPR012693">
    <property type="entry name" value="ABC_transpr_PhnC"/>
</dbReference>
<evidence type="ECO:0000256" key="7">
    <source>
        <dbReference type="ARBA" id="ARBA00022967"/>
    </source>
</evidence>
<sequence length="313" mass="33758">MSRPINRPDTGFAYLGLHQKAAASRGVTANKKEAIHERSDPGREPEQDVGRKQALFDLALSVEPGEMVALIGASGSGKSTLLRHVAGLACCDRSGGGSIQVLGREVQANGSLNGEVRCLRADIGYIFQQFNLVGRLSVLQNVLLGCLGRMPRWRGTVGLFNAEEKQRALQALARVGLADLAQQRASTLSGGQQQRVAIARALCQRAKVILADEPIASLDPESARKVMQILADINREDGTTVVVTLHQVDYAMRYCQRAVALKAGRIHYDGAAAELHPNFLNDLYGAELIAEPQTAEKPRRARTPKVPLALAKA</sequence>
<evidence type="ECO:0000256" key="3">
    <source>
        <dbReference type="ARBA" id="ARBA00022475"/>
    </source>
</evidence>
<gene>
    <name evidence="11" type="ORF">SAMN05421553_2978</name>
</gene>
<dbReference type="PANTHER" id="PTHR43166">
    <property type="entry name" value="AMINO ACID IMPORT ATP-BINDING PROTEIN"/>
    <property type="match status" value="1"/>
</dbReference>
<feature type="compositionally biased region" description="Basic and acidic residues" evidence="9">
    <location>
        <begin position="30"/>
        <end position="49"/>
    </location>
</feature>
<reference evidence="12" key="1">
    <citation type="submission" date="2016-10" db="EMBL/GenBank/DDBJ databases">
        <authorList>
            <person name="Varghese N."/>
            <person name="Submissions S."/>
        </authorList>
    </citation>
    <scope>NUCLEOTIDE SEQUENCE [LARGE SCALE GENOMIC DNA]</scope>
    <source>
        <strain evidence="12">DSM 12111</strain>
    </source>
</reference>
<dbReference type="PROSITE" id="PS50893">
    <property type="entry name" value="ABC_TRANSPORTER_2"/>
    <property type="match status" value="1"/>
</dbReference>
<evidence type="ECO:0000256" key="5">
    <source>
        <dbReference type="ARBA" id="ARBA00022741"/>
    </source>
</evidence>
<dbReference type="NCBIfam" id="TIGR02315">
    <property type="entry name" value="ABC_phnC"/>
    <property type="match status" value="1"/>
</dbReference>
<evidence type="ECO:0000313" key="12">
    <source>
        <dbReference type="Proteomes" id="UP000242849"/>
    </source>
</evidence>
<dbReference type="Pfam" id="PF00005">
    <property type="entry name" value="ABC_tran"/>
    <property type="match status" value="1"/>
</dbReference>
<evidence type="ECO:0000259" key="10">
    <source>
        <dbReference type="PROSITE" id="PS50893"/>
    </source>
</evidence>
<dbReference type="STRING" id="53406.SAMN05421553_2978"/>
<dbReference type="PROSITE" id="PS00211">
    <property type="entry name" value="ABC_TRANSPORTER_1"/>
    <property type="match status" value="1"/>
</dbReference>
<evidence type="ECO:0000256" key="4">
    <source>
        <dbReference type="ARBA" id="ARBA00022519"/>
    </source>
</evidence>
<keyword evidence="3" id="KW-1003">Cell membrane</keyword>
<dbReference type="Gene3D" id="3.40.50.300">
    <property type="entry name" value="P-loop containing nucleotide triphosphate hydrolases"/>
    <property type="match status" value="1"/>
</dbReference>
<protein>
    <submittedName>
        <fullName evidence="11">Phosphonate transport system ATP-binding protein</fullName>
    </submittedName>
</protein>
<evidence type="ECO:0000256" key="9">
    <source>
        <dbReference type="SAM" id="MobiDB-lite"/>
    </source>
</evidence>
<dbReference type="GO" id="GO:0015416">
    <property type="term" value="F:ABC-type phosphonate transporter activity"/>
    <property type="evidence" value="ECO:0007669"/>
    <property type="project" value="InterPro"/>
</dbReference>
<dbReference type="EMBL" id="FNSC01000001">
    <property type="protein sequence ID" value="SED61287.1"/>
    <property type="molecule type" value="Genomic_DNA"/>
</dbReference>
<dbReference type="GO" id="GO:0016887">
    <property type="term" value="F:ATP hydrolysis activity"/>
    <property type="evidence" value="ECO:0007669"/>
    <property type="project" value="InterPro"/>
</dbReference>
<dbReference type="GO" id="GO:0005886">
    <property type="term" value="C:plasma membrane"/>
    <property type="evidence" value="ECO:0007669"/>
    <property type="project" value="UniProtKB-SubCell"/>
</dbReference>
<feature type="domain" description="ABC transporter" evidence="10">
    <location>
        <begin position="30"/>
        <end position="288"/>
    </location>
</feature>
<comment type="subcellular location">
    <subcellularLocation>
        <location evidence="1">Cell inner membrane</location>
        <topology evidence="1">Peripheral membrane protein</topology>
    </subcellularLocation>
</comment>